<evidence type="ECO:0000256" key="2">
    <source>
        <dbReference type="SAM" id="SignalP"/>
    </source>
</evidence>
<feature type="signal peptide" evidence="2">
    <location>
        <begin position="1"/>
        <end position="22"/>
    </location>
</feature>
<dbReference type="Proteomes" id="UP000299102">
    <property type="component" value="Unassembled WGS sequence"/>
</dbReference>
<reference evidence="3 4" key="1">
    <citation type="journal article" date="2019" name="Commun. Biol.">
        <title>The bagworm genome reveals a unique fibroin gene that provides high tensile strength.</title>
        <authorList>
            <person name="Kono N."/>
            <person name="Nakamura H."/>
            <person name="Ohtoshi R."/>
            <person name="Tomita M."/>
            <person name="Numata K."/>
            <person name="Arakawa K."/>
        </authorList>
    </citation>
    <scope>NUCLEOTIDE SEQUENCE [LARGE SCALE GENOMIC DNA]</scope>
</reference>
<feature type="region of interest" description="Disordered" evidence="1">
    <location>
        <begin position="90"/>
        <end position="109"/>
    </location>
</feature>
<gene>
    <name evidence="3" type="ORF">EVAR_5883_1</name>
</gene>
<sequence length="114" mass="12308">MGWSICKLPVVSVLLLERRVHCRVAPACVDFMFRNSIRRQTNQVYNGAGAGPAPARPPRPTQTNVTAVPACSSLIYPTYDVDRGRPGPAASGVTCANYTNNSGSSRPKEISYLI</sequence>
<evidence type="ECO:0000313" key="4">
    <source>
        <dbReference type="Proteomes" id="UP000299102"/>
    </source>
</evidence>
<feature type="compositionally biased region" description="Polar residues" evidence="1">
    <location>
        <begin position="94"/>
        <end position="105"/>
    </location>
</feature>
<evidence type="ECO:0000313" key="3">
    <source>
        <dbReference type="EMBL" id="GBP12047.1"/>
    </source>
</evidence>
<comment type="caution">
    <text evidence="3">The sequence shown here is derived from an EMBL/GenBank/DDBJ whole genome shotgun (WGS) entry which is preliminary data.</text>
</comment>
<feature type="chain" id="PRO_5020027238" evidence="2">
    <location>
        <begin position="23"/>
        <end position="114"/>
    </location>
</feature>
<accession>A0A4C1TF59</accession>
<dbReference type="AlphaFoldDB" id="A0A4C1TF59"/>
<protein>
    <submittedName>
        <fullName evidence="3">Uncharacterized protein</fullName>
    </submittedName>
</protein>
<organism evidence="3 4">
    <name type="scientific">Eumeta variegata</name>
    <name type="common">Bagworm moth</name>
    <name type="synonym">Eumeta japonica</name>
    <dbReference type="NCBI Taxonomy" id="151549"/>
    <lineage>
        <taxon>Eukaryota</taxon>
        <taxon>Metazoa</taxon>
        <taxon>Ecdysozoa</taxon>
        <taxon>Arthropoda</taxon>
        <taxon>Hexapoda</taxon>
        <taxon>Insecta</taxon>
        <taxon>Pterygota</taxon>
        <taxon>Neoptera</taxon>
        <taxon>Endopterygota</taxon>
        <taxon>Lepidoptera</taxon>
        <taxon>Glossata</taxon>
        <taxon>Ditrysia</taxon>
        <taxon>Tineoidea</taxon>
        <taxon>Psychidae</taxon>
        <taxon>Oiketicinae</taxon>
        <taxon>Eumeta</taxon>
    </lineage>
</organism>
<evidence type="ECO:0000256" key="1">
    <source>
        <dbReference type="SAM" id="MobiDB-lite"/>
    </source>
</evidence>
<feature type="region of interest" description="Disordered" evidence="1">
    <location>
        <begin position="44"/>
        <end position="64"/>
    </location>
</feature>
<keyword evidence="2" id="KW-0732">Signal</keyword>
<keyword evidence="4" id="KW-1185">Reference proteome</keyword>
<name>A0A4C1TF59_EUMVA</name>
<proteinExistence type="predicted"/>
<dbReference type="EMBL" id="BGZK01000049">
    <property type="protein sequence ID" value="GBP12047.1"/>
    <property type="molecule type" value="Genomic_DNA"/>
</dbReference>